<name>A0AAW0WEC4_CHEQU</name>
<dbReference type="Proteomes" id="UP001445076">
    <property type="component" value="Unassembled WGS sequence"/>
</dbReference>
<reference evidence="1 2" key="1">
    <citation type="journal article" date="2024" name="BMC Genomics">
        <title>Genome assembly of redclaw crayfish (Cherax quadricarinatus) provides insights into its immune adaptation and hypoxia tolerance.</title>
        <authorList>
            <person name="Liu Z."/>
            <person name="Zheng J."/>
            <person name="Li H."/>
            <person name="Fang K."/>
            <person name="Wang S."/>
            <person name="He J."/>
            <person name="Zhou D."/>
            <person name="Weng S."/>
            <person name="Chi M."/>
            <person name="Gu Z."/>
            <person name="He J."/>
            <person name="Li F."/>
            <person name="Wang M."/>
        </authorList>
    </citation>
    <scope>NUCLEOTIDE SEQUENCE [LARGE SCALE GENOMIC DNA]</scope>
    <source>
        <strain evidence="1">ZL_2023a</strain>
    </source>
</reference>
<gene>
    <name evidence="1" type="ORF">OTU49_010482</name>
</gene>
<evidence type="ECO:0000313" key="1">
    <source>
        <dbReference type="EMBL" id="KAK8725787.1"/>
    </source>
</evidence>
<dbReference type="AlphaFoldDB" id="A0AAW0WEC4"/>
<comment type="caution">
    <text evidence="1">The sequence shown here is derived from an EMBL/GenBank/DDBJ whole genome shotgun (WGS) entry which is preliminary data.</text>
</comment>
<dbReference type="EMBL" id="JARKIK010000081">
    <property type="protein sequence ID" value="KAK8725787.1"/>
    <property type="molecule type" value="Genomic_DNA"/>
</dbReference>
<proteinExistence type="predicted"/>
<keyword evidence="2" id="KW-1185">Reference proteome</keyword>
<evidence type="ECO:0000313" key="2">
    <source>
        <dbReference type="Proteomes" id="UP001445076"/>
    </source>
</evidence>
<sequence length="147" mass="16712">MPPLFLLMGGTIPTNLLGCIAENCILTAERRISASGTTGGLVSSVYTSMYTHYYSPKMVRESHLWVYTSMIREACIWVYTSMIREACIWVYTSMIREACIWVYTSMIREACIWVYTGISTDSPVLKPPPSPVAIFQLIRHGWLNRCL</sequence>
<protein>
    <submittedName>
        <fullName evidence="1">Uncharacterized protein</fullName>
    </submittedName>
</protein>
<accession>A0AAW0WEC4</accession>
<organism evidence="1 2">
    <name type="scientific">Cherax quadricarinatus</name>
    <name type="common">Australian red claw crayfish</name>
    <dbReference type="NCBI Taxonomy" id="27406"/>
    <lineage>
        <taxon>Eukaryota</taxon>
        <taxon>Metazoa</taxon>
        <taxon>Ecdysozoa</taxon>
        <taxon>Arthropoda</taxon>
        <taxon>Crustacea</taxon>
        <taxon>Multicrustacea</taxon>
        <taxon>Malacostraca</taxon>
        <taxon>Eumalacostraca</taxon>
        <taxon>Eucarida</taxon>
        <taxon>Decapoda</taxon>
        <taxon>Pleocyemata</taxon>
        <taxon>Astacidea</taxon>
        <taxon>Parastacoidea</taxon>
        <taxon>Parastacidae</taxon>
        <taxon>Cherax</taxon>
    </lineage>
</organism>